<evidence type="ECO:0000313" key="2">
    <source>
        <dbReference type="EMBL" id="QTR44948.1"/>
    </source>
</evidence>
<proteinExistence type="predicted"/>
<dbReference type="EMBL" id="CP072801">
    <property type="protein sequence ID" value="QTR44948.1"/>
    <property type="molecule type" value="Genomic_DNA"/>
</dbReference>
<dbReference type="Proteomes" id="UP000672039">
    <property type="component" value="Chromosome"/>
</dbReference>
<keyword evidence="1" id="KW-0732">Signal</keyword>
<protein>
    <submittedName>
        <fullName evidence="2">Uncharacterized protein</fullName>
    </submittedName>
</protein>
<dbReference type="RefSeq" id="WP_210221388.1">
    <property type="nucleotide sequence ID" value="NZ_CP072801.1"/>
</dbReference>
<feature type="signal peptide" evidence="1">
    <location>
        <begin position="1"/>
        <end position="24"/>
    </location>
</feature>
<sequence>MKLKVMATALLMAATVGVSSNANAAVSDIFAKLNLLRNAVVISPAAANNPALTTKLTAVNTQVQAQQAQVAASTAAANTAATANASAVATIRAVIQQQQASAGISDK</sequence>
<gene>
    <name evidence="2" type="ORF">J9253_13105</name>
</gene>
<evidence type="ECO:0000313" key="3">
    <source>
        <dbReference type="Proteomes" id="UP000672039"/>
    </source>
</evidence>
<keyword evidence="3" id="KW-1185">Reference proteome</keyword>
<organism evidence="2 3">
    <name type="scientific">Thiothrix litoralis</name>
    <dbReference type="NCBI Taxonomy" id="2891210"/>
    <lineage>
        <taxon>Bacteria</taxon>
        <taxon>Pseudomonadati</taxon>
        <taxon>Pseudomonadota</taxon>
        <taxon>Gammaproteobacteria</taxon>
        <taxon>Thiotrichales</taxon>
        <taxon>Thiotrichaceae</taxon>
        <taxon>Thiothrix</taxon>
    </lineage>
</organism>
<name>A0ABX7WRY6_9GAMM</name>
<evidence type="ECO:0000256" key="1">
    <source>
        <dbReference type="SAM" id="SignalP"/>
    </source>
</evidence>
<accession>A0ABX7WRY6</accession>
<reference evidence="2 3" key="1">
    <citation type="submission" date="2021-04" db="EMBL/GenBank/DDBJ databases">
        <title>Genomics, taxonomy and metabolism of representatives of sulfur bacteria of the genus Thiothrix: Thiothrix fructosivorans QT, Thiothrix unzii A1T and three new species, Thiothrix subterranea sp. nov., Thiothrix litoralis sp. nov. and 'Candidatus Thiothrix anitrata' sp. nov.</title>
        <authorList>
            <person name="Ravin N.V."/>
            <person name="Smolyakov D."/>
            <person name="Rudenko T.S."/>
            <person name="Mardanov A.V."/>
            <person name="Beletsky A.V."/>
            <person name="Markov N.D."/>
            <person name="Fomenkov A.I."/>
            <person name="Roberts R.J."/>
            <person name="Karnachuk O.V."/>
            <person name="Novikov A."/>
            <person name="Grabovich M.Y."/>
        </authorList>
    </citation>
    <scope>NUCLEOTIDE SEQUENCE [LARGE SCALE GENOMIC DNA]</scope>
    <source>
        <strain evidence="2 3">AS</strain>
    </source>
</reference>
<feature type="chain" id="PRO_5047388283" evidence="1">
    <location>
        <begin position="25"/>
        <end position="107"/>
    </location>
</feature>